<dbReference type="Pfam" id="PF00295">
    <property type="entry name" value="Glyco_hydro_28"/>
    <property type="match status" value="1"/>
</dbReference>
<dbReference type="SMART" id="SM00710">
    <property type="entry name" value="PbH1"/>
    <property type="match status" value="4"/>
</dbReference>
<proteinExistence type="inferred from homology"/>
<comment type="function">
    <text evidence="13">Specific in hydrolyzing the terminal glycosidic bond of polygalacturonic acid and oligogalacturonates.</text>
</comment>
<dbReference type="SUPFAM" id="SSF51126">
    <property type="entry name" value="Pectin lyase-like"/>
    <property type="match status" value="1"/>
</dbReference>
<dbReference type="PANTHER" id="PTHR31736:SF12">
    <property type="entry name" value="EXO-POLYGALACTURONASE, PUTATIVE-RELATED"/>
    <property type="match status" value="1"/>
</dbReference>
<dbReference type="InterPro" id="IPR006626">
    <property type="entry name" value="PbH1"/>
</dbReference>
<evidence type="ECO:0000256" key="7">
    <source>
        <dbReference type="ARBA" id="ARBA00023157"/>
    </source>
</evidence>
<comment type="similarity">
    <text evidence="2 16">Belongs to the glycosyl hydrolase 28 family.</text>
</comment>
<dbReference type="GO" id="GO:0004650">
    <property type="term" value="F:polygalacturonase activity"/>
    <property type="evidence" value="ECO:0007669"/>
    <property type="project" value="InterPro"/>
</dbReference>
<evidence type="ECO:0000256" key="1">
    <source>
        <dbReference type="ARBA" id="ARBA00004613"/>
    </source>
</evidence>
<evidence type="ECO:0000313" key="18">
    <source>
        <dbReference type="EMBL" id="KAJ5540481.1"/>
    </source>
</evidence>
<dbReference type="GO" id="GO:0045490">
    <property type="term" value="P:pectin catabolic process"/>
    <property type="evidence" value="ECO:0007669"/>
    <property type="project" value="UniProtKB-ARBA"/>
</dbReference>
<keyword evidence="11" id="KW-0961">Cell wall biogenesis/degradation</keyword>
<feature type="chain" id="PRO_5041989593" description="galacturonan 1,4-alpha-galacturonidase" evidence="17">
    <location>
        <begin position="23"/>
        <end position="443"/>
    </location>
</feature>
<gene>
    <name evidence="18" type="ORF">N7494_005557</name>
</gene>
<evidence type="ECO:0000256" key="4">
    <source>
        <dbReference type="ARBA" id="ARBA00022729"/>
    </source>
</evidence>
<evidence type="ECO:0000256" key="11">
    <source>
        <dbReference type="ARBA" id="ARBA00023316"/>
    </source>
</evidence>
<evidence type="ECO:0000256" key="8">
    <source>
        <dbReference type="ARBA" id="ARBA00023180"/>
    </source>
</evidence>
<evidence type="ECO:0000256" key="16">
    <source>
        <dbReference type="RuleBase" id="RU361169"/>
    </source>
</evidence>
<sequence>MHLLELSSVLTIGLALLTPVNAVPTTGNVCTVKARGHQKDDVENILQAFKKCDNGGTVVFPEDESYWIATRLNPVLTDVKVEWRGKWTFSDDLSYWRNNSYPIAFQNHHAGFVISGNGISIDGYGTGGIDGNGNVWYDAEEGTTQPGRPMPFVFWNVSDVNVENFYVKDPPLWSLNIMNGTNMRFNNIICNATAVNAPYGENWVQNTDGFGEQLMVPTMNQQDINRAFHEIDTMDVDNVQLTNLVYQGGDDCIAIKPRSYNVDIRNVTCHGGNGVAIGSLGQYLEDSGVANILVDNVKIIRRNNDMENGAYIKTWMGGLVPQSSYESAGLPRGGGWGSVRNVIFSNFEVDGASSGIAITQDSGDNGSYVGTSKMSISNVAFVNFTGYIDRDSTKVASVSCSNLHPCYNIDFDNVVLYPENSTTPGIGSCSYTADDGVHGLEGC</sequence>
<evidence type="ECO:0000256" key="10">
    <source>
        <dbReference type="ARBA" id="ARBA00023295"/>
    </source>
</evidence>
<dbReference type="GO" id="GO:0071555">
    <property type="term" value="P:cell wall organization"/>
    <property type="evidence" value="ECO:0007669"/>
    <property type="project" value="UniProtKB-KW"/>
</dbReference>
<keyword evidence="12" id="KW-0624">Polysaccharide degradation</keyword>
<comment type="caution">
    <text evidence="18">The sequence shown here is derived from an EMBL/GenBank/DDBJ whole genome shotgun (WGS) entry which is preliminary data.</text>
</comment>
<name>A0AAD6GFQ0_9EURO</name>
<keyword evidence="5" id="KW-0677">Repeat</keyword>
<keyword evidence="10 16" id="KW-0326">Glycosidase</keyword>
<evidence type="ECO:0000256" key="5">
    <source>
        <dbReference type="ARBA" id="ARBA00022737"/>
    </source>
</evidence>
<evidence type="ECO:0000256" key="6">
    <source>
        <dbReference type="ARBA" id="ARBA00022801"/>
    </source>
</evidence>
<keyword evidence="8" id="KW-0325">Glycoprotein</keyword>
<keyword evidence="6 16" id="KW-0378">Hydrolase</keyword>
<keyword evidence="4 17" id="KW-0732">Signal</keyword>
<evidence type="ECO:0000256" key="9">
    <source>
        <dbReference type="ARBA" id="ARBA00023277"/>
    </source>
</evidence>
<dbReference type="EMBL" id="JAQIZZ010000005">
    <property type="protein sequence ID" value="KAJ5540481.1"/>
    <property type="molecule type" value="Genomic_DNA"/>
</dbReference>
<evidence type="ECO:0000256" key="2">
    <source>
        <dbReference type="ARBA" id="ARBA00008834"/>
    </source>
</evidence>
<dbReference type="InterPro" id="IPR000743">
    <property type="entry name" value="Glyco_hydro_28"/>
</dbReference>
<protein>
    <recommendedName>
        <fullName evidence="14">galacturonan 1,4-alpha-galacturonidase</fullName>
        <ecNumber evidence="14">3.2.1.67</ecNumber>
    </recommendedName>
</protein>
<dbReference type="InterPro" id="IPR012334">
    <property type="entry name" value="Pectin_lyas_fold"/>
</dbReference>
<evidence type="ECO:0000256" key="13">
    <source>
        <dbReference type="ARBA" id="ARBA00037312"/>
    </source>
</evidence>
<accession>A0AAD6GFQ0</accession>
<organism evidence="18 19">
    <name type="scientific">Penicillium frequentans</name>
    <dbReference type="NCBI Taxonomy" id="3151616"/>
    <lineage>
        <taxon>Eukaryota</taxon>
        <taxon>Fungi</taxon>
        <taxon>Dikarya</taxon>
        <taxon>Ascomycota</taxon>
        <taxon>Pezizomycotina</taxon>
        <taxon>Eurotiomycetes</taxon>
        <taxon>Eurotiomycetidae</taxon>
        <taxon>Eurotiales</taxon>
        <taxon>Aspergillaceae</taxon>
        <taxon>Penicillium</taxon>
    </lineage>
</organism>
<keyword evidence="19" id="KW-1185">Reference proteome</keyword>
<dbReference type="Gene3D" id="2.160.20.10">
    <property type="entry name" value="Single-stranded right-handed beta-helix, Pectin lyase-like"/>
    <property type="match status" value="1"/>
</dbReference>
<reference evidence="18 19" key="1">
    <citation type="journal article" date="2023" name="IMA Fungus">
        <title>Comparative genomic study of the Penicillium genus elucidates a diverse pangenome and 15 lateral gene transfer events.</title>
        <authorList>
            <person name="Petersen C."/>
            <person name="Sorensen T."/>
            <person name="Nielsen M.R."/>
            <person name="Sondergaard T.E."/>
            <person name="Sorensen J.L."/>
            <person name="Fitzpatrick D.A."/>
            <person name="Frisvad J.C."/>
            <person name="Nielsen K.L."/>
        </authorList>
    </citation>
    <scope>NUCLEOTIDE SEQUENCE [LARGE SCALE GENOMIC DNA]</scope>
    <source>
        <strain evidence="18 19">IBT 35679</strain>
    </source>
</reference>
<keyword evidence="3" id="KW-0964">Secreted</keyword>
<keyword evidence="9" id="KW-0119">Carbohydrate metabolism</keyword>
<dbReference type="GO" id="GO:0005576">
    <property type="term" value="C:extracellular region"/>
    <property type="evidence" value="ECO:0007669"/>
    <property type="project" value="UniProtKB-SubCell"/>
</dbReference>
<feature type="signal peptide" evidence="17">
    <location>
        <begin position="1"/>
        <end position="22"/>
    </location>
</feature>
<dbReference type="GO" id="GO:0047911">
    <property type="term" value="F:galacturan 1,4-alpha-galacturonidase activity"/>
    <property type="evidence" value="ECO:0007669"/>
    <property type="project" value="UniProtKB-EC"/>
</dbReference>
<dbReference type="PANTHER" id="PTHR31736">
    <property type="match status" value="1"/>
</dbReference>
<evidence type="ECO:0000256" key="12">
    <source>
        <dbReference type="ARBA" id="ARBA00023326"/>
    </source>
</evidence>
<comment type="catalytic activity">
    <reaction evidence="15">
        <text>[(1-&gt;4)-alpha-D-galacturonosyl](n) + H2O = alpha-D-galacturonate + [(1-&gt;4)-alpha-D-galacturonosyl](n-1)</text>
        <dbReference type="Rhea" id="RHEA:14117"/>
        <dbReference type="Rhea" id="RHEA-COMP:14570"/>
        <dbReference type="Rhea" id="RHEA-COMP:14572"/>
        <dbReference type="ChEBI" id="CHEBI:15377"/>
        <dbReference type="ChEBI" id="CHEBI:58658"/>
        <dbReference type="ChEBI" id="CHEBI:140523"/>
        <dbReference type="EC" id="3.2.1.67"/>
    </reaction>
</comment>
<dbReference type="EC" id="3.2.1.67" evidence="14"/>
<dbReference type="InterPro" id="IPR011050">
    <property type="entry name" value="Pectin_lyase_fold/virulence"/>
</dbReference>
<dbReference type="AlphaFoldDB" id="A0AAD6GFQ0"/>
<keyword evidence="7" id="KW-1015">Disulfide bond</keyword>
<comment type="subcellular location">
    <subcellularLocation>
        <location evidence="1">Secreted</location>
    </subcellularLocation>
</comment>
<evidence type="ECO:0000256" key="15">
    <source>
        <dbReference type="ARBA" id="ARBA00048766"/>
    </source>
</evidence>
<evidence type="ECO:0000256" key="3">
    <source>
        <dbReference type="ARBA" id="ARBA00022525"/>
    </source>
</evidence>
<evidence type="ECO:0000313" key="19">
    <source>
        <dbReference type="Proteomes" id="UP001220324"/>
    </source>
</evidence>
<dbReference type="Proteomes" id="UP001220324">
    <property type="component" value="Unassembled WGS sequence"/>
</dbReference>
<evidence type="ECO:0000256" key="17">
    <source>
        <dbReference type="SAM" id="SignalP"/>
    </source>
</evidence>
<evidence type="ECO:0000256" key="14">
    <source>
        <dbReference type="ARBA" id="ARBA00038933"/>
    </source>
</evidence>